<comment type="caution">
    <text evidence="1">The sequence shown here is derived from an EMBL/GenBank/DDBJ whole genome shotgun (WGS) entry which is preliminary data.</text>
</comment>
<keyword evidence="2" id="KW-1185">Reference proteome</keyword>
<sequence length="106" mass="11586">MRIKTKIENKTATWTAHSRPRVGSATIHNGFYWTNVTGINSEPGIGSDWINTGIVMNAPLQPGSHVINLMVTDVNDDSHIIVSGTYVSGDPKKLESYSNNSMTRAL</sequence>
<dbReference type="OrthoDB" id="9841487at2"/>
<dbReference type="EMBL" id="QTJX01000007">
    <property type="protein sequence ID" value="RDY57724.1"/>
    <property type="molecule type" value="Genomic_DNA"/>
</dbReference>
<name>A0A371JL79_9FLAO</name>
<evidence type="ECO:0000313" key="2">
    <source>
        <dbReference type="Proteomes" id="UP000261828"/>
    </source>
</evidence>
<gene>
    <name evidence="1" type="ORF">DX873_17655</name>
</gene>
<dbReference type="AlphaFoldDB" id="A0A371JL79"/>
<dbReference type="Proteomes" id="UP000261828">
    <property type="component" value="Unassembled WGS sequence"/>
</dbReference>
<protein>
    <submittedName>
        <fullName evidence="1">Uncharacterized protein</fullName>
    </submittedName>
</protein>
<proteinExistence type="predicted"/>
<reference evidence="1 2" key="1">
    <citation type="submission" date="2018-08" db="EMBL/GenBank/DDBJ databases">
        <title>Muricauda nanhaiensis sp. nov., isolated from seawater of the South China Sea.</title>
        <authorList>
            <person name="Dang Y."/>
        </authorList>
    </citation>
    <scope>NUCLEOTIDE SEQUENCE [LARGE SCALE GENOMIC DNA]</scope>
    <source>
        <strain evidence="1 2">SM1704</strain>
    </source>
</reference>
<dbReference type="RefSeq" id="WP_116185823.1">
    <property type="nucleotide sequence ID" value="NZ_QTJX01000007.1"/>
</dbReference>
<evidence type="ECO:0000313" key="1">
    <source>
        <dbReference type="EMBL" id="RDY57724.1"/>
    </source>
</evidence>
<organism evidence="1 2">
    <name type="scientific">Flagellimonas nanhaiensis</name>
    <dbReference type="NCBI Taxonomy" id="2292706"/>
    <lineage>
        <taxon>Bacteria</taxon>
        <taxon>Pseudomonadati</taxon>
        <taxon>Bacteroidota</taxon>
        <taxon>Flavobacteriia</taxon>
        <taxon>Flavobacteriales</taxon>
        <taxon>Flavobacteriaceae</taxon>
        <taxon>Flagellimonas</taxon>
    </lineage>
</organism>
<accession>A0A371JL79</accession>